<dbReference type="InterPro" id="IPR025309">
    <property type="entry name" value="KTSC_dom"/>
</dbReference>
<dbReference type="Pfam" id="PF13619">
    <property type="entry name" value="KTSC"/>
    <property type="match status" value="1"/>
</dbReference>
<organism evidence="2">
    <name type="scientific">Salmonella newport</name>
    <dbReference type="NCBI Taxonomy" id="108619"/>
    <lineage>
        <taxon>Bacteria</taxon>
        <taxon>Pseudomonadati</taxon>
        <taxon>Pseudomonadota</taxon>
        <taxon>Gammaproteobacteria</taxon>
        <taxon>Enterobacterales</taxon>
        <taxon>Enterobacteriaceae</taxon>
        <taxon>Salmonella</taxon>
    </lineage>
</organism>
<proteinExistence type="predicted"/>
<feature type="domain" description="KTSC" evidence="1">
    <location>
        <begin position="7"/>
        <end position="64"/>
    </location>
</feature>
<protein>
    <submittedName>
        <fullName evidence="2">KTSC domain-containing protein</fullName>
    </submittedName>
</protein>
<dbReference type="EMBL" id="AAGVNP010000008">
    <property type="protein sequence ID" value="EBS4544805.1"/>
    <property type="molecule type" value="Genomic_DNA"/>
</dbReference>
<reference evidence="2" key="1">
    <citation type="submission" date="2018-06" db="EMBL/GenBank/DDBJ databases">
        <authorList>
            <person name="Ashton P.M."/>
            <person name="Dallman T."/>
            <person name="Nair S."/>
            <person name="De Pinna E."/>
            <person name="Peters T."/>
            <person name="Grant K."/>
        </authorList>
    </citation>
    <scope>NUCLEOTIDE SEQUENCE [LARGE SCALE GENOMIC DNA]</scope>
    <source>
        <strain evidence="2">160804</strain>
    </source>
</reference>
<name>A0A5U9VGM6_SALNE</name>
<evidence type="ECO:0000259" key="1">
    <source>
        <dbReference type="Pfam" id="PF13619"/>
    </source>
</evidence>
<accession>A0A5U9VGM6</accession>
<dbReference type="AlphaFoldDB" id="A0A5U9VGM6"/>
<comment type="caution">
    <text evidence="2">The sequence shown here is derived from an EMBL/GenBank/DDBJ whole genome shotgun (WGS) entry which is preliminary data.</text>
</comment>
<gene>
    <name evidence="2" type="ORF">DQK32_02650</name>
</gene>
<evidence type="ECO:0000313" key="2">
    <source>
        <dbReference type="EMBL" id="EBS4544805.1"/>
    </source>
</evidence>
<sequence>MQRKMVSSSDLRSVGFDPELNVLEIEFNSGGIYMYSGVPEYIYRALMTASSKGRYFHANIKDKYSTYIIRK</sequence>
<dbReference type="Proteomes" id="UP000839885">
    <property type="component" value="Unassembled WGS sequence"/>
</dbReference>